<dbReference type="PANTHER" id="PTHR22940:SF5">
    <property type="entry name" value="PROTEIN TIMELESS"/>
    <property type="match status" value="1"/>
</dbReference>
<feature type="domain" description="Timeless C-terminal" evidence="6">
    <location>
        <begin position="833"/>
        <end position="932"/>
    </location>
</feature>
<comment type="subcellular location">
    <subcellularLocation>
        <location evidence="1">Nucleus</location>
    </subcellularLocation>
</comment>
<dbReference type="Pfam" id="PF05029">
    <property type="entry name" value="TIMELESS_C"/>
    <property type="match status" value="1"/>
</dbReference>
<dbReference type="PANTHER" id="PTHR22940">
    <property type="entry name" value="TIMEOUT/TIMELESS-2"/>
    <property type="match status" value="1"/>
</dbReference>
<evidence type="ECO:0000259" key="6">
    <source>
        <dbReference type="Pfam" id="PF05029"/>
    </source>
</evidence>
<reference evidence="7 8" key="1">
    <citation type="submission" date="2023-09" db="EMBL/GenBank/DDBJ databases">
        <title>Nesidiocoris tenuis whole genome shotgun sequence.</title>
        <authorList>
            <person name="Shibata T."/>
            <person name="Shimoda M."/>
            <person name="Kobayashi T."/>
            <person name="Uehara T."/>
        </authorList>
    </citation>
    <scope>NUCLEOTIDE SEQUENCE [LARGE SCALE GENOMIC DNA]</scope>
    <source>
        <strain evidence="7 8">Japan</strain>
    </source>
</reference>
<evidence type="ECO:0000313" key="8">
    <source>
        <dbReference type="Proteomes" id="UP001307889"/>
    </source>
</evidence>
<feature type="compositionally biased region" description="Polar residues" evidence="4">
    <location>
        <begin position="331"/>
        <end position="343"/>
    </location>
</feature>
<protein>
    <submittedName>
        <fullName evidence="7">Timeless</fullName>
    </submittedName>
</protein>
<evidence type="ECO:0000313" key="7">
    <source>
        <dbReference type="EMBL" id="BES97395.1"/>
    </source>
</evidence>
<feature type="compositionally biased region" description="Basic and acidic residues" evidence="4">
    <location>
        <begin position="315"/>
        <end position="327"/>
    </location>
</feature>
<comment type="similarity">
    <text evidence="2">Belongs to the timeless family.</text>
</comment>
<organism evidence="7 8">
    <name type="scientific">Nesidiocoris tenuis</name>
    <dbReference type="NCBI Taxonomy" id="355587"/>
    <lineage>
        <taxon>Eukaryota</taxon>
        <taxon>Metazoa</taxon>
        <taxon>Ecdysozoa</taxon>
        <taxon>Arthropoda</taxon>
        <taxon>Hexapoda</taxon>
        <taxon>Insecta</taxon>
        <taxon>Pterygota</taxon>
        <taxon>Neoptera</taxon>
        <taxon>Paraneoptera</taxon>
        <taxon>Hemiptera</taxon>
        <taxon>Heteroptera</taxon>
        <taxon>Panheteroptera</taxon>
        <taxon>Cimicomorpha</taxon>
        <taxon>Miridae</taxon>
        <taxon>Dicyphina</taxon>
        <taxon>Nesidiocoris</taxon>
    </lineage>
</organism>
<gene>
    <name evidence="7" type="ORF">NTJ_10209</name>
</gene>
<dbReference type="InterPro" id="IPR006906">
    <property type="entry name" value="Timeless_N"/>
</dbReference>
<feature type="compositionally biased region" description="Low complexity" evidence="4">
    <location>
        <begin position="268"/>
        <end position="280"/>
    </location>
</feature>
<evidence type="ECO:0000256" key="3">
    <source>
        <dbReference type="ARBA" id="ARBA00023242"/>
    </source>
</evidence>
<proteinExistence type="inferred from homology"/>
<evidence type="ECO:0000256" key="4">
    <source>
        <dbReference type="SAM" id="MobiDB-lite"/>
    </source>
</evidence>
<evidence type="ECO:0000256" key="1">
    <source>
        <dbReference type="ARBA" id="ARBA00004123"/>
    </source>
</evidence>
<keyword evidence="3" id="KW-0539">Nucleus</keyword>
<dbReference type="InterPro" id="IPR007725">
    <property type="entry name" value="TIMELESS_C"/>
</dbReference>
<sequence>MEWLLVNPHLHAIFASLGSQVGDQYVAHPNCKVTLDHILKKLCQEDRTLRTFRRAIGFSNLIKKDLLQLLIAMKDDRGIVDKTIKLFAELTTPVENLLPVDVMSKTDAGRTTVIELNWLLFSAKESFLVPKATRRVLDHIRMLLDTGIDPGSANEDTLNDCILLLRNILHVPESRPISKGNATSYQNRLIWNLFSQSFDKVLINLATRRQNGKWKIGVVQLVVLLYKDQQEITLQTLLHNWSEETFLSESSEDNESNTSPPDHDSRTSDPTSDSSDASMSEQQHKTVKSPKSSNKKCPNNNNMNRKPFNRNQVIKKPEGCGDRDPAKHPTSACSNSLKTSDSGCDTLEENQEECSTSSNDESPERKAKPVHQKPCNMIQKQRPAVTKQTALTAKEKRELKMRKLHSRALNNALPTGDGYQVLNMNLVHVHNPTNEDVSHILKEFTVDFLLSAYSCIVEDLRCQMVDDRLNLIDSSQFFWLVTYFLKFAIQLELDLENIKPVLSRGVITFLVYQGVFLCEEYENSRLNSDFDMTSRLRKLHLVVTAIRELLLAINAYMNVSYVTSESKQFVSQVQQEVCEMEDLRNLFLIMLRQYNPDIHCKSYLIDLICTNHILIDTIDRRRCAKDHQALLHSHLKQFAAVDIMKQYSYLLGSYSENTPAINDCVFNIMHHVAGDLDSLSTLFQPCIIRTFTLIYENGSQLLDDWSDLIEYVIKQFIASTKSIKTLAKPNDAVVESHSPPINREWPREECDALFWYFVQSANNCDPIGSIIQLYADSDIQNKTRIGLIEQLLKQDIINDTQFNELMAKEPIVAAAIEPETSSVNMKDEFEHLKDHLLSEGMEQMIVWLQKELIKACHAQLTLIRQTESLVEPTSYYYALRNETIPLVPWNSDQYSAMQNHLFLLFLHKLGFLLPADTGQSFARIPKTWPLSTMFNVATKLGPIPSEWIKFDVADIQMVENSDIEVRFPYY</sequence>
<feature type="domain" description="Timeless N-terminal" evidence="5">
    <location>
        <begin position="24"/>
        <end position="282"/>
    </location>
</feature>
<dbReference type="Pfam" id="PF04821">
    <property type="entry name" value="TIMELESS"/>
    <property type="match status" value="1"/>
</dbReference>
<evidence type="ECO:0000256" key="2">
    <source>
        <dbReference type="ARBA" id="ARBA00008174"/>
    </source>
</evidence>
<evidence type="ECO:0000259" key="5">
    <source>
        <dbReference type="Pfam" id="PF04821"/>
    </source>
</evidence>
<dbReference type="EMBL" id="AP028916">
    <property type="protein sequence ID" value="BES97395.1"/>
    <property type="molecule type" value="Genomic_DNA"/>
</dbReference>
<feature type="compositionally biased region" description="Low complexity" evidence="4">
    <location>
        <begin position="289"/>
        <end position="311"/>
    </location>
</feature>
<feature type="region of interest" description="Disordered" evidence="4">
    <location>
        <begin position="248"/>
        <end position="374"/>
    </location>
</feature>
<keyword evidence="8" id="KW-1185">Reference proteome</keyword>
<accession>A0ABN7B2I3</accession>
<dbReference type="InterPro" id="IPR044998">
    <property type="entry name" value="Timeless"/>
</dbReference>
<dbReference type="Proteomes" id="UP001307889">
    <property type="component" value="Chromosome 8"/>
</dbReference>
<name>A0ABN7B2I3_9HEMI</name>